<evidence type="ECO:0000256" key="1">
    <source>
        <dbReference type="ARBA" id="ARBA00009836"/>
    </source>
</evidence>
<comment type="function">
    <text evidence="4 5">Removes the 2'-phosphate from RNA via an intermediate in which the phosphate is ADP-ribosylated by NAD followed by a presumed transesterification to release the RNA and generate ADP-ribose 1''-2''-cyclic phosphate (APPR&gt;P). May function as an ADP-ribosylase.</text>
</comment>
<dbReference type="InterPro" id="IPR042080">
    <property type="entry name" value="RNA_2'-PTrans_N"/>
</dbReference>
<dbReference type="Gene3D" id="3.20.170.30">
    <property type="match status" value="1"/>
</dbReference>
<dbReference type="InParanoid" id="A0A1H9LK23"/>
<comment type="similarity">
    <text evidence="1 5">Belongs to the KptA/TPT1 family.</text>
</comment>
<dbReference type="HAMAP" id="MF_00299">
    <property type="entry name" value="KptA"/>
    <property type="match status" value="1"/>
</dbReference>
<sequence length="182" mass="20592">MHPKQLIRTSRKISLVLRHKPQAIGLTLDANGWAEVDDLLRLMTQDGTPLNRSELDLIVAENNKQRFRFSDDGRKIRANQGHSLNVDLQMKPVQPPDMLYHGTATTAVASILRTGLEKRKRQHVHLSHEQETATKVGSRHGKPVVLIVDAAQMAADGYLFYRSDNGVWLTEAVPEKYLRRTP</sequence>
<evidence type="ECO:0000256" key="2">
    <source>
        <dbReference type="ARBA" id="ARBA00022679"/>
    </source>
</evidence>
<dbReference type="GO" id="GO:0006388">
    <property type="term" value="P:tRNA splicing, via endonucleolytic cleavage and ligation"/>
    <property type="evidence" value="ECO:0007669"/>
    <property type="project" value="UniProtKB-UniRule"/>
</dbReference>
<dbReference type="InterPro" id="IPR042081">
    <property type="entry name" value="RNA_2'-PTrans_C"/>
</dbReference>
<keyword evidence="3 5" id="KW-0520">NAD</keyword>
<dbReference type="PANTHER" id="PTHR12684:SF2">
    <property type="entry name" value="TRNA 2'-PHOSPHOTRANSFERASE 1"/>
    <property type="match status" value="1"/>
</dbReference>
<proteinExistence type="inferred from homology"/>
<dbReference type="GO" id="GO:0000215">
    <property type="term" value="F:tRNA 2'-phosphotransferase activity"/>
    <property type="evidence" value="ECO:0007669"/>
    <property type="project" value="TreeGrafter"/>
</dbReference>
<keyword evidence="7" id="KW-1185">Reference proteome</keyword>
<dbReference type="EC" id="2.7.1.-" evidence="5"/>
<dbReference type="AlphaFoldDB" id="A0A1H9LK23"/>
<dbReference type="Pfam" id="PF01885">
    <property type="entry name" value="PTS_2-RNA"/>
    <property type="match status" value="1"/>
</dbReference>
<evidence type="ECO:0000256" key="4">
    <source>
        <dbReference type="ARBA" id="ARBA00025212"/>
    </source>
</evidence>
<evidence type="ECO:0000313" key="6">
    <source>
        <dbReference type="EMBL" id="SER11740.1"/>
    </source>
</evidence>
<organism evidence="6 7">
    <name type="scientific">Neolewinella agarilytica</name>
    <dbReference type="NCBI Taxonomy" id="478744"/>
    <lineage>
        <taxon>Bacteria</taxon>
        <taxon>Pseudomonadati</taxon>
        <taxon>Bacteroidota</taxon>
        <taxon>Saprospiria</taxon>
        <taxon>Saprospirales</taxon>
        <taxon>Lewinellaceae</taxon>
        <taxon>Neolewinella</taxon>
    </lineage>
</organism>
<dbReference type="RefSeq" id="WP_090171675.1">
    <property type="nucleotide sequence ID" value="NZ_FOFB01000024.1"/>
</dbReference>
<dbReference type="EMBL" id="FOFB01000024">
    <property type="protein sequence ID" value="SER11740.1"/>
    <property type="molecule type" value="Genomic_DNA"/>
</dbReference>
<protein>
    <recommendedName>
        <fullName evidence="5">Probable RNA 2'-phosphotransferase</fullName>
        <ecNumber evidence="5">2.7.1.-</ecNumber>
    </recommendedName>
</protein>
<dbReference type="Proteomes" id="UP000199021">
    <property type="component" value="Unassembled WGS sequence"/>
</dbReference>
<evidence type="ECO:0000313" key="7">
    <source>
        <dbReference type="Proteomes" id="UP000199021"/>
    </source>
</evidence>
<evidence type="ECO:0000256" key="5">
    <source>
        <dbReference type="HAMAP-Rule" id="MF_00299"/>
    </source>
</evidence>
<dbReference type="InterPro" id="IPR002745">
    <property type="entry name" value="Ptrans_KptA/Tpt1"/>
</dbReference>
<dbReference type="OrthoDB" id="4537997at2"/>
<accession>A0A1H9LK23</accession>
<reference evidence="7" key="1">
    <citation type="submission" date="2016-10" db="EMBL/GenBank/DDBJ databases">
        <authorList>
            <person name="Varghese N."/>
            <person name="Submissions S."/>
        </authorList>
    </citation>
    <scope>NUCLEOTIDE SEQUENCE [LARGE SCALE GENOMIC DNA]</scope>
    <source>
        <strain evidence="7">DSM 24740</strain>
    </source>
</reference>
<dbReference type="GO" id="GO:0003950">
    <property type="term" value="F:NAD+ poly-ADP-ribosyltransferase activity"/>
    <property type="evidence" value="ECO:0007669"/>
    <property type="project" value="InterPro"/>
</dbReference>
<dbReference type="Gene3D" id="1.10.10.970">
    <property type="entry name" value="RNA 2'-phosphotransferase, Tpt1/KptA family, N-terminal domain"/>
    <property type="match status" value="1"/>
</dbReference>
<dbReference type="PANTHER" id="PTHR12684">
    <property type="entry name" value="PUTATIVE PHOSPHOTRANSFERASE"/>
    <property type="match status" value="1"/>
</dbReference>
<dbReference type="NCBIfam" id="NF002014">
    <property type="entry name" value="PRK00819.1-4"/>
    <property type="match status" value="1"/>
</dbReference>
<dbReference type="InterPro" id="IPR022928">
    <property type="entry name" value="RNA_2'-PTrans_KptA"/>
</dbReference>
<gene>
    <name evidence="5" type="primary">kptA</name>
    <name evidence="6" type="ORF">SAMN05444359_12471</name>
</gene>
<evidence type="ECO:0000256" key="3">
    <source>
        <dbReference type="ARBA" id="ARBA00023027"/>
    </source>
</evidence>
<dbReference type="SUPFAM" id="SSF56399">
    <property type="entry name" value="ADP-ribosylation"/>
    <property type="match status" value="1"/>
</dbReference>
<keyword evidence="2 5" id="KW-0808">Transferase</keyword>
<dbReference type="STRING" id="478744.SAMN05444359_12471"/>
<name>A0A1H9LK23_9BACT</name>